<evidence type="ECO:0000313" key="2">
    <source>
        <dbReference type="WBParaSite" id="RSKR_0000677600.1"/>
    </source>
</evidence>
<organism evidence="1 2">
    <name type="scientific">Rhabditophanes sp. KR3021</name>
    <dbReference type="NCBI Taxonomy" id="114890"/>
    <lineage>
        <taxon>Eukaryota</taxon>
        <taxon>Metazoa</taxon>
        <taxon>Ecdysozoa</taxon>
        <taxon>Nematoda</taxon>
        <taxon>Chromadorea</taxon>
        <taxon>Rhabditida</taxon>
        <taxon>Tylenchina</taxon>
        <taxon>Panagrolaimomorpha</taxon>
        <taxon>Strongyloidoidea</taxon>
        <taxon>Alloionematidae</taxon>
        <taxon>Rhabditophanes</taxon>
    </lineage>
</organism>
<evidence type="ECO:0000313" key="1">
    <source>
        <dbReference type="Proteomes" id="UP000095286"/>
    </source>
</evidence>
<dbReference type="WBParaSite" id="RSKR_0000677600.1">
    <property type="protein sequence ID" value="RSKR_0000677600.1"/>
    <property type="gene ID" value="RSKR_0000677600"/>
</dbReference>
<name>A0AC35U3L1_9BILA</name>
<reference evidence="2" key="1">
    <citation type="submission" date="2016-11" db="UniProtKB">
        <authorList>
            <consortium name="WormBaseParasite"/>
        </authorList>
    </citation>
    <scope>IDENTIFICATION</scope>
    <source>
        <strain evidence="2">KR3021</strain>
    </source>
</reference>
<dbReference type="Proteomes" id="UP000095286">
    <property type="component" value="Unplaced"/>
</dbReference>
<accession>A0AC35U3L1</accession>
<protein>
    <submittedName>
        <fullName evidence="2">AAA_12 domain-containing protein</fullName>
    </submittedName>
</protein>
<proteinExistence type="predicted"/>
<sequence>MNILRNSRIEYLSVLNNVQDSNAIPSAGLVKSYRMHSSLLKLVSVSYYGDTLESGVSEKDRQLALSRIKFPDKECPLLWIDTCKIRSENALFTSLKNEREGQSVLRMVKKLKKSGFKDDQIGIICIYNGQVKNTNIICKRLSNHKFIRN</sequence>